<protein>
    <submittedName>
        <fullName evidence="3">Endonuclease</fullName>
    </submittedName>
</protein>
<accession>A0A415D4R0</accession>
<dbReference type="GO" id="GO:0004519">
    <property type="term" value="F:endonuclease activity"/>
    <property type="evidence" value="ECO:0007669"/>
    <property type="project" value="UniProtKB-KW"/>
</dbReference>
<keyword evidence="3" id="KW-0378">Hydrolase</keyword>
<gene>
    <name evidence="3" type="ORF">DW116_08290</name>
</gene>
<dbReference type="GO" id="GO:0016788">
    <property type="term" value="F:hydrolase activity, acting on ester bonds"/>
    <property type="evidence" value="ECO:0007669"/>
    <property type="project" value="InterPro"/>
</dbReference>
<sequence length="190" mass="21450">MLRVNMEQRRKKIKCEIWKDIPEYKGFYQASNLGNIRSLDRKISKIGNGGVNVTSFMKGRVLAQRIQNGGYPIVSISVNAKRKICTVHRLVASAFLDNPEKFRDVNHKDGNKRNNYVENLEWTSHGENIKHSYNVLKQARNCKPIKCVDTGVVYSSCKEASDLTGINVGSINHVITGIAKTAGGMRWERV</sequence>
<dbReference type="Pfam" id="PF07463">
    <property type="entry name" value="NUMOD4"/>
    <property type="match status" value="1"/>
</dbReference>
<organism evidence="3 4">
    <name type="scientific">[Ruminococcus] lactaris</name>
    <dbReference type="NCBI Taxonomy" id="46228"/>
    <lineage>
        <taxon>Bacteria</taxon>
        <taxon>Bacillati</taxon>
        <taxon>Bacillota</taxon>
        <taxon>Clostridia</taxon>
        <taxon>Lachnospirales</taxon>
        <taxon>Lachnospiraceae</taxon>
        <taxon>Mediterraneibacter</taxon>
    </lineage>
</organism>
<evidence type="ECO:0000313" key="3">
    <source>
        <dbReference type="EMBL" id="RHJ61162.1"/>
    </source>
</evidence>
<dbReference type="EMBL" id="QRMI01000018">
    <property type="protein sequence ID" value="RHJ61162.1"/>
    <property type="molecule type" value="Genomic_DNA"/>
</dbReference>
<dbReference type="InterPro" id="IPR036388">
    <property type="entry name" value="WH-like_DNA-bd_sf"/>
</dbReference>
<dbReference type="Pfam" id="PF13392">
    <property type="entry name" value="HNH_3"/>
    <property type="match status" value="1"/>
</dbReference>
<feature type="domain" description="NUMOD4" evidence="1">
    <location>
        <begin position="16"/>
        <end position="76"/>
    </location>
</feature>
<dbReference type="Gene3D" id="1.10.10.10">
    <property type="entry name" value="Winged helix-like DNA-binding domain superfamily/Winged helix DNA-binding domain"/>
    <property type="match status" value="1"/>
</dbReference>
<dbReference type="AlphaFoldDB" id="A0A415D4R0"/>
<dbReference type="InterPro" id="IPR003615">
    <property type="entry name" value="HNH_nuc"/>
</dbReference>
<name>A0A415D4R0_9FIRM</name>
<evidence type="ECO:0000313" key="4">
    <source>
        <dbReference type="Proteomes" id="UP000285832"/>
    </source>
</evidence>
<dbReference type="Proteomes" id="UP000285832">
    <property type="component" value="Unassembled WGS sequence"/>
</dbReference>
<dbReference type="InterPro" id="IPR010902">
    <property type="entry name" value="NUMOD4"/>
</dbReference>
<proteinExistence type="predicted"/>
<dbReference type="InterPro" id="IPR044925">
    <property type="entry name" value="His-Me_finger_sf"/>
</dbReference>
<dbReference type="Gene3D" id="3.90.75.20">
    <property type="match status" value="1"/>
</dbReference>
<evidence type="ECO:0000259" key="2">
    <source>
        <dbReference type="Pfam" id="PF13392"/>
    </source>
</evidence>
<keyword evidence="3" id="KW-0255">Endonuclease</keyword>
<comment type="caution">
    <text evidence="3">The sequence shown here is derived from an EMBL/GenBank/DDBJ whole genome shotgun (WGS) entry which is preliminary data.</text>
</comment>
<reference evidence="3 4" key="1">
    <citation type="submission" date="2018-08" db="EMBL/GenBank/DDBJ databases">
        <title>A genome reference for cultivated species of the human gut microbiota.</title>
        <authorList>
            <person name="Zou Y."/>
            <person name="Xue W."/>
            <person name="Luo G."/>
        </authorList>
    </citation>
    <scope>NUCLEOTIDE SEQUENCE [LARGE SCALE GENOMIC DNA]</scope>
    <source>
        <strain evidence="3 4">AM09-9</strain>
    </source>
</reference>
<feature type="domain" description="HNH nuclease" evidence="2">
    <location>
        <begin position="87"/>
        <end position="128"/>
    </location>
</feature>
<keyword evidence="3" id="KW-0540">Nuclease</keyword>
<dbReference type="SUPFAM" id="SSF54060">
    <property type="entry name" value="His-Me finger endonucleases"/>
    <property type="match status" value="1"/>
</dbReference>
<evidence type="ECO:0000259" key="1">
    <source>
        <dbReference type="Pfam" id="PF07463"/>
    </source>
</evidence>